<comment type="caution">
    <text evidence="1">The sequence shown here is derived from an EMBL/GenBank/DDBJ whole genome shotgun (WGS) entry which is preliminary data.</text>
</comment>
<gene>
    <name evidence="1" type="ORF">GCM10008986_17180</name>
</gene>
<reference evidence="2" key="1">
    <citation type="journal article" date="2019" name="Int. J. Syst. Evol. Microbiol.">
        <title>The Global Catalogue of Microorganisms (GCM) 10K type strain sequencing project: providing services to taxonomists for standard genome sequencing and annotation.</title>
        <authorList>
            <consortium name="The Broad Institute Genomics Platform"/>
            <consortium name="The Broad Institute Genome Sequencing Center for Infectious Disease"/>
            <person name="Wu L."/>
            <person name="Ma J."/>
        </authorList>
    </citation>
    <scope>NUCLEOTIDE SEQUENCE [LARGE SCALE GENOMIC DNA]</scope>
    <source>
        <strain evidence="2">JCM 12389</strain>
    </source>
</reference>
<keyword evidence="2" id="KW-1185">Reference proteome</keyword>
<dbReference type="Proteomes" id="UP001500880">
    <property type="component" value="Unassembled WGS sequence"/>
</dbReference>
<name>A0ABP3L484_9BACI</name>
<proteinExistence type="predicted"/>
<sequence>MKIFRERLSDEELSILKGMIGLELNGILSPKVDTKYGSQTYTLDDSASFSLNQLQKKSYVIFTNHHKETDMGDDYWKLSVEELKHPKNIGYENDEYGYGYALTGNFAGIHIWSTINKIEIYTVDLSEYEEKLEYDAVLVFHFENGLKIAMSHLVFLIEISSDPEKINQMTENCSEKFVLE</sequence>
<evidence type="ECO:0000313" key="2">
    <source>
        <dbReference type="Proteomes" id="UP001500880"/>
    </source>
</evidence>
<dbReference type="RefSeq" id="WP_343839791.1">
    <property type="nucleotide sequence ID" value="NZ_BAAADO010000003.1"/>
</dbReference>
<dbReference type="EMBL" id="BAAADO010000003">
    <property type="protein sequence ID" value="GAA0491590.1"/>
    <property type="molecule type" value="Genomic_DNA"/>
</dbReference>
<accession>A0ABP3L484</accession>
<protein>
    <submittedName>
        <fullName evidence="1">Uncharacterized protein</fullName>
    </submittedName>
</protein>
<evidence type="ECO:0000313" key="1">
    <source>
        <dbReference type="EMBL" id="GAA0491590.1"/>
    </source>
</evidence>
<organism evidence="1 2">
    <name type="scientific">Salinibacillus aidingensis</name>
    <dbReference type="NCBI Taxonomy" id="237684"/>
    <lineage>
        <taxon>Bacteria</taxon>
        <taxon>Bacillati</taxon>
        <taxon>Bacillota</taxon>
        <taxon>Bacilli</taxon>
        <taxon>Bacillales</taxon>
        <taxon>Bacillaceae</taxon>
        <taxon>Salinibacillus</taxon>
    </lineage>
</organism>